<feature type="coiled-coil region" evidence="6">
    <location>
        <begin position="38"/>
        <end position="65"/>
    </location>
</feature>
<dbReference type="Proteomes" id="UP001140206">
    <property type="component" value="Chromosome 3"/>
</dbReference>
<evidence type="ECO:0000259" key="7">
    <source>
        <dbReference type="Pfam" id="PF18052"/>
    </source>
</evidence>
<gene>
    <name evidence="8" type="ORF">LUZ62_054192</name>
</gene>
<evidence type="ECO:0000256" key="5">
    <source>
        <dbReference type="ARBA" id="ARBA00022821"/>
    </source>
</evidence>
<keyword evidence="6" id="KW-0175">Coiled coil</keyword>
<dbReference type="PANTHER" id="PTHR19338:SF73">
    <property type="entry name" value="DISEASE RESISTANCE PROTEIN RGA2-LIKE"/>
    <property type="match status" value="1"/>
</dbReference>
<dbReference type="SUPFAM" id="SSF52540">
    <property type="entry name" value="P-loop containing nucleoside triphosphate hydrolases"/>
    <property type="match status" value="1"/>
</dbReference>
<dbReference type="GO" id="GO:0000166">
    <property type="term" value="F:nucleotide binding"/>
    <property type="evidence" value="ECO:0007669"/>
    <property type="project" value="UniProtKB-KW"/>
</dbReference>
<keyword evidence="9" id="KW-1185">Reference proteome</keyword>
<proteinExistence type="inferred from homology"/>
<name>A0AAV8DTG4_9POAL</name>
<sequence length="241" mass="27065">MWIGGVISNIHSLGTKLLHAVNQFSSQPSSSSSPQSESHQIETELKNLTELLQHIKATLSDAEEREIRDLQVKHWLKEIRRVAYHAEDVLDEYHYEVLGAQVEARNASPPNSLKRKLIQVPDGMLDQIQQIRSKFAEIAQHRIALQLSEEEAPRLHSDSQIVLTSHMVVESNIIGLQREKEELINLLYSENHDGKIISVVTIVGTGGIGKTTLAQLVYGCVWIGVGRREEGKKWEEVLGSV</sequence>
<dbReference type="EMBL" id="JAMFTS010000003">
    <property type="protein sequence ID" value="KAJ4769935.1"/>
    <property type="molecule type" value="Genomic_DNA"/>
</dbReference>
<dbReference type="GO" id="GO:0006952">
    <property type="term" value="P:defense response"/>
    <property type="evidence" value="ECO:0007669"/>
    <property type="project" value="UniProtKB-KW"/>
</dbReference>
<feature type="domain" description="Disease resistance N-terminal" evidence="7">
    <location>
        <begin position="36"/>
        <end position="106"/>
    </location>
</feature>
<dbReference type="PANTHER" id="PTHR19338">
    <property type="entry name" value="TRANSLOCASE OF INNER MITOCHONDRIAL MEMBRANE 13 HOMOLOG"/>
    <property type="match status" value="1"/>
</dbReference>
<evidence type="ECO:0000313" key="9">
    <source>
        <dbReference type="Proteomes" id="UP001140206"/>
    </source>
</evidence>
<reference evidence="8" key="1">
    <citation type="submission" date="2022-08" db="EMBL/GenBank/DDBJ databases">
        <authorList>
            <person name="Marques A."/>
        </authorList>
    </citation>
    <scope>NUCLEOTIDE SEQUENCE</scope>
    <source>
        <strain evidence="8">RhyPub2mFocal</strain>
        <tissue evidence="8">Leaves</tissue>
    </source>
</reference>
<keyword evidence="3" id="KW-0677">Repeat</keyword>
<evidence type="ECO:0000256" key="3">
    <source>
        <dbReference type="ARBA" id="ARBA00022737"/>
    </source>
</evidence>
<comment type="similarity">
    <text evidence="1">Belongs to the disease resistance NB-LRR family.</text>
</comment>
<keyword evidence="5" id="KW-0611">Plant defense</keyword>
<evidence type="ECO:0000256" key="1">
    <source>
        <dbReference type="ARBA" id="ARBA00008894"/>
    </source>
</evidence>
<accession>A0AAV8DTG4</accession>
<dbReference type="Gene3D" id="3.40.50.300">
    <property type="entry name" value="P-loop containing nucleotide triphosphate hydrolases"/>
    <property type="match status" value="1"/>
</dbReference>
<comment type="caution">
    <text evidence="8">The sequence shown here is derived from an EMBL/GenBank/DDBJ whole genome shotgun (WGS) entry which is preliminary data.</text>
</comment>
<dbReference type="Pfam" id="PF18052">
    <property type="entry name" value="Rx_N"/>
    <property type="match status" value="1"/>
</dbReference>
<dbReference type="Gene3D" id="1.20.5.4130">
    <property type="match status" value="1"/>
</dbReference>
<evidence type="ECO:0000313" key="8">
    <source>
        <dbReference type="EMBL" id="KAJ4769935.1"/>
    </source>
</evidence>
<dbReference type="InterPro" id="IPR041118">
    <property type="entry name" value="Rx_N"/>
</dbReference>
<protein>
    <submittedName>
        <fullName evidence="8">Disease resistance protein (CC-NBS-LRR class) family</fullName>
    </submittedName>
</protein>
<dbReference type="AlphaFoldDB" id="A0AAV8DTG4"/>
<dbReference type="InterPro" id="IPR027417">
    <property type="entry name" value="P-loop_NTPase"/>
</dbReference>
<keyword evidence="4" id="KW-0547">Nucleotide-binding</keyword>
<keyword evidence="2" id="KW-0433">Leucine-rich repeat</keyword>
<evidence type="ECO:0000256" key="2">
    <source>
        <dbReference type="ARBA" id="ARBA00022614"/>
    </source>
</evidence>
<evidence type="ECO:0000256" key="4">
    <source>
        <dbReference type="ARBA" id="ARBA00022741"/>
    </source>
</evidence>
<organism evidence="8 9">
    <name type="scientific">Rhynchospora pubera</name>
    <dbReference type="NCBI Taxonomy" id="906938"/>
    <lineage>
        <taxon>Eukaryota</taxon>
        <taxon>Viridiplantae</taxon>
        <taxon>Streptophyta</taxon>
        <taxon>Embryophyta</taxon>
        <taxon>Tracheophyta</taxon>
        <taxon>Spermatophyta</taxon>
        <taxon>Magnoliopsida</taxon>
        <taxon>Liliopsida</taxon>
        <taxon>Poales</taxon>
        <taxon>Cyperaceae</taxon>
        <taxon>Cyperoideae</taxon>
        <taxon>Rhynchosporeae</taxon>
        <taxon>Rhynchospora</taxon>
    </lineage>
</organism>
<evidence type="ECO:0000256" key="6">
    <source>
        <dbReference type="SAM" id="Coils"/>
    </source>
</evidence>